<keyword evidence="1" id="KW-0812">Transmembrane</keyword>
<name>A0A6J4IA89_9ACTN</name>
<organism evidence="2">
    <name type="scientific">uncultured Acidimicrobiales bacterium</name>
    <dbReference type="NCBI Taxonomy" id="310071"/>
    <lineage>
        <taxon>Bacteria</taxon>
        <taxon>Bacillati</taxon>
        <taxon>Actinomycetota</taxon>
        <taxon>Acidimicrobiia</taxon>
        <taxon>Acidimicrobiales</taxon>
        <taxon>environmental samples</taxon>
    </lineage>
</organism>
<gene>
    <name evidence="2" type="ORF">AVDCRST_MAG76-1995</name>
</gene>
<protein>
    <submittedName>
        <fullName evidence="2">Uncharacterized protein</fullName>
    </submittedName>
</protein>
<evidence type="ECO:0000256" key="1">
    <source>
        <dbReference type="SAM" id="Phobius"/>
    </source>
</evidence>
<reference evidence="2" key="1">
    <citation type="submission" date="2020-02" db="EMBL/GenBank/DDBJ databases">
        <authorList>
            <person name="Meier V. D."/>
        </authorList>
    </citation>
    <scope>NUCLEOTIDE SEQUENCE</scope>
    <source>
        <strain evidence="2">AVDCRST_MAG76</strain>
    </source>
</reference>
<keyword evidence="1" id="KW-0472">Membrane</keyword>
<dbReference type="AlphaFoldDB" id="A0A6J4IA89"/>
<dbReference type="EMBL" id="CADCSZ010000123">
    <property type="protein sequence ID" value="CAA9245392.1"/>
    <property type="molecule type" value="Genomic_DNA"/>
</dbReference>
<keyword evidence="1" id="KW-1133">Transmembrane helix</keyword>
<sequence>MAATANVTPARALARLMIAAFAAVVLTLLVLVAVVGVGEPGQPSGATTTAAIDGT</sequence>
<feature type="transmembrane region" description="Helical" evidence="1">
    <location>
        <begin position="12"/>
        <end position="35"/>
    </location>
</feature>
<proteinExistence type="predicted"/>
<evidence type="ECO:0000313" key="2">
    <source>
        <dbReference type="EMBL" id="CAA9245392.1"/>
    </source>
</evidence>
<accession>A0A6J4IA89</accession>